<dbReference type="Proteomes" id="UP000625316">
    <property type="component" value="Unassembled WGS sequence"/>
</dbReference>
<keyword evidence="5 6" id="KW-0472">Membrane</keyword>
<sequence length="415" mass="45236">MVPLAGLLDVAFLGHLAQIQHLAGVALATIVFNYLYWSLGFLRMGTTGMTAQAVGQQDQAEVSLILWRNLAIALTLGLLILGFQQPLQWLGFSLLSATAPVKAAGLAYFQAMVWGAPATLLNYVVLGWLLGKGESARVLLLSIVSNGTNVALNYWLIVRLGWASAGAGYATAASQYLMLLLGMAMLIAQFQGANWRALIGQLWQPQKLRAIFVLNRDIFVRTFALLSAFAMFSNISSAISAEALALNTLLLQVIAVTAYFIDGFAYATETCSGQLYGRNDEPQLKRLLRGALMLGVTTGLVCAGLFNLQSGYLFRLLTSHQSLIEQSSDYALWLFPILGFGAIAYVLDGYFLGRSAGRVLRNSTLIAAFLGFMPMALLGWKLQNVQILWFAMTMFMATRAITLSLQLKRSMQSQS</sequence>
<dbReference type="InterPro" id="IPR044644">
    <property type="entry name" value="DinF-like"/>
</dbReference>
<dbReference type="InterPro" id="IPR002528">
    <property type="entry name" value="MATE_fam"/>
</dbReference>
<evidence type="ECO:0000256" key="6">
    <source>
        <dbReference type="SAM" id="Phobius"/>
    </source>
</evidence>
<feature type="transmembrane region" description="Helical" evidence="6">
    <location>
        <begin position="386"/>
        <end position="405"/>
    </location>
</feature>
<feature type="transmembrane region" description="Helical" evidence="6">
    <location>
        <begin position="287"/>
        <end position="310"/>
    </location>
</feature>
<comment type="caution">
    <text evidence="7">The sequence shown here is derived from an EMBL/GenBank/DDBJ whole genome shotgun (WGS) entry which is preliminary data.</text>
</comment>
<evidence type="ECO:0000256" key="2">
    <source>
        <dbReference type="ARBA" id="ARBA00010199"/>
    </source>
</evidence>
<dbReference type="NCBIfam" id="TIGR00797">
    <property type="entry name" value="matE"/>
    <property type="match status" value="1"/>
</dbReference>
<feature type="transmembrane region" description="Helical" evidence="6">
    <location>
        <begin position="359"/>
        <end position="380"/>
    </location>
</feature>
<dbReference type="CDD" id="cd13136">
    <property type="entry name" value="MATE_DinF_like"/>
    <property type="match status" value="1"/>
</dbReference>
<feature type="transmembrane region" description="Helical" evidence="6">
    <location>
        <begin position="245"/>
        <end position="267"/>
    </location>
</feature>
<evidence type="ECO:0000256" key="1">
    <source>
        <dbReference type="ARBA" id="ARBA00004141"/>
    </source>
</evidence>
<dbReference type="AlphaFoldDB" id="A0A928Z497"/>
<evidence type="ECO:0000313" key="7">
    <source>
        <dbReference type="EMBL" id="MBE9031534.1"/>
    </source>
</evidence>
<feature type="transmembrane region" description="Helical" evidence="6">
    <location>
        <begin position="20"/>
        <end position="42"/>
    </location>
</feature>
<evidence type="ECO:0000256" key="5">
    <source>
        <dbReference type="ARBA" id="ARBA00023136"/>
    </source>
</evidence>
<comment type="subcellular location">
    <subcellularLocation>
        <location evidence="1">Membrane</location>
        <topology evidence="1">Multi-pass membrane protein</topology>
    </subcellularLocation>
</comment>
<evidence type="ECO:0000256" key="4">
    <source>
        <dbReference type="ARBA" id="ARBA00022989"/>
    </source>
</evidence>
<feature type="transmembrane region" description="Helical" evidence="6">
    <location>
        <begin position="176"/>
        <end position="197"/>
    </location>
</feature>
<feature type="transmembrane region" description="Helical" evidence="6">
    <location>
        <begin position="330"/>
        <end position="347"/>
    </location>
</feature>
<dbReference type="Pfam" id="PF01554">
    <property type="entry name" value="MatE"/>
    <property type="match status" value="2"/>
</dbReference>
<evidence type="ECO:0000256" key="3">
    <source>
        <dbReference type="ARBA" id="ARBA00022692"/>
    </source>
</evidence>
<proteinExistence type="inferred from homology"/>
<keyword evidence="4 6" id="KW-1133">Transmembrane helix</keyword>
<feature type="transmembrane region" description="Helical" evidence="6">
    <location>
        <begin position="62"/>
        <end position="83"/>
    </location>
</feature>
<comment type="similarity">
    <text evidence="2">Belongs to the multi antimicrobial extrusion (MATE) (TC 2.A.66.1) family.</text>
</comment>
<keyword evidence="8" id="KW-1185">Reference proteome</keyword>
<name>A0A928Z497_9CYAN</name>
<dbReference type="GO" id="GO:0015297">
    <property type="term" value="F:antiporter activity"/>
    <property type="evidence" value="ECO:0007669"/>
    <property type="project" value="InterPro"/>
</dbReference>
<gene>
    <name evidence="7" type="ORF">IQ266_17515</name>
</gene>
<dbReference type="GO" id="GO:0005886">
    <property type="term" value="C:plasma membrane"/>
    <property type="evidence" value="ECO:0007669"/>
    <property type="project" value="TreeGrafter"/>
</dbReference>
<accession>A0A928Z497</accession>
<dbReference type="EMBL" id="JADEXQ010000067">
    <property type="protein sequence ID" value="MBE9031534.1"/>
    <property type="molecule type" value="Genomic_DNA"/>
</dbReference>
<keyword evidence="3 6" id="KW-0812">Transmembrane</keyword>
<protein>
    <submittedName>
        <fullName evidence="7">MATE family efflux transporter</fullName>
    </submittedName>
</protein>
<reference evidence="7" key="1">
    <citation type="submission" date="2020-10" db="EMBL/GenBank/DDBJ databases">
        <authorList>
            <person name="Castelo-Branco R."/>
            <person name="Eusebio N."/>
            <person name="Adriana R."/>
            <person name="Vieira A."/>
            <person name="Brugerolle De Fraissinette N."/>
            <person name="Rezende De Castro R."/>
            <person name="Schneider M.P."/>
            <person name="Vasconcelos V."/>
            <person name="Leao P.N."/>
        </authorList>
    </citation>
    <scope>NUCLEOTIDE SEQUENCE</scope>
    <source>
        <strain evidence="7">LEGE 11480</strain>
    </source>
</reference>
<organism evidence="7 8">
    <name type="scientific">Romeriopsis navalis LEGE 11480</name>
    <dbReference type="NCBI Taxonomy" id="2777977"/>
    <lineage>
        <taxon>Bacteria</taxon>
        <taxon>Bacillati</taxon>
        <taxon>Cyanobacteriota</taxon>
        <taxon>Cyanophyceae</taxon>
        <taxon>Leptolyngbyales</taxon>
        <taxon>Leptolyngbyaceae</taxon>
        <taxon>Romeriopsis</taxon>
        <taxon>Romeriopsis navalis</taxon>
    </lineage>
</organism>
<feature type="transmembrane region" description="Helical" evidence="6">
    <location>
        <begin position="138"/>
        <end position="156"/>
    </location>
</feature>
<feature type="transmembrane region" description="Helical" evidence="6">
    <location>
        <begin position="103"/>
        <end position="126"/>
    </location>
</feature>
<dbReference type="PANTHER" id="PTHR42893:SF46">
    <property type="entry name" value="PROTEIN DETOXIFICATION 44, CHLOROPLASTIC"/>
    <property type="match status" value="1"/>
</dbReference>
<dbReference type="GO" id="GO:0042910">
    <property type="term" value="F:xenobiotic transmembrane transporter activity"/>
    <property type="evidence" value="ECO:0007669"/>
    <property type="project" value="InterPro"/>
</dbReference>
<feature type="transmembrane region" description="Helical" evidence="6">
    <location>
        <begin position="218"/>
        <end position="239"/>
    </location>
</feature>
<evidence type="ECO:0000313" key="8">
    <source>
        <dbReference type="Proteomes" id="UP000625316"/>
    </source>
</evidence>
<dbReference type="PANTHER" id="PTHR42893">
    <property type="entry name" value="PROTEIN DETOXIFICATION 44, CHLOROPLASTIC-RELATED"/>
    <property type="match status" value="1"/>
</dbReference>